<proteinExistence type="predicted"/>
<dbReference type="Proteomes" id="UP000094569">
    <property type="component" value="Unassembled WGS sequence"/>
</dbReference>
<dbReference type="PANTHER" id="PTHR24121:SF23">
    <property type="entry name" value="NO MECHANORECEPTOR POTENTIAL C, ISOFORM H"/>
    <property type="match status" value="1"/>
</dbReference>
<dbReference type="SUPFAM" id="SSF48403">
    <property type="entry name" value="Ankyrin repeat"/>
    <property type="match status" value="1"/>
</dbReference>
<reference evidence="1 2" key="1">
    <citation type="journal article" date="2016" name="BMC Genomics">
        <title>Comparative genomic and transcriptomic analyses of the Fuzhuan brick tea-fermentation fungus Aspergillus cristatus.</title>
        <authorList>
            <person name="Ge Y."/>
            <person name="Wang Y."/>
            <person name="Liu Y."/>
            <person name="Tan Y."/>
            <person name="Ren X."/>
            <person name="Zhang X."/>
            <person name="Hyde K.D."/>
            <person name="Liu Y."/>
            <person name="Liu Z."/>
        </authorList>
    </citation>
    <scope>NUCLEOTIDE SEQUENCE [LARGE SCALE GENOMIC DNA]</scope>
    <source>
        <strain evidence="1 2">GZAAS20.1005</strain>
    </source>
</reference>
<gene>
    <name evidence="1" type="ORF">SI65_00655</name>
</gene>
<dbReference type="Pfam" id="PF00023">
    <property type="entry name" value="Ank"/>
    <property type="match status" value="1"/>
</dbReference>
<dbReference type="SMART" id="SM00248">
    <property type="entry name" value="ANK"/>
    <property type="match status" value="4"/>
</dbReference>
<comment type="caution">
    <text evidence="1">The sequence shown here is derived from an EMBL/GenBank/DDBJ whole genome shotgun (WGS) entry which is preliminary data.</text>
</comment>
<dbReference type="Pfam" id="PF12796">
    <property type="entry name" value="Ank_2"/>
    <property type="match status" value="1"/>
</dbReference>
<keyword evidence="2" id="KW-1185">Reference proteome</keyword>
<dbReference type="Gene3D" id="1.25.40.20">
    <property type="entry name" value="Ankyrin repeat-containing domain"/>
    <property type="match status" value="1"/>
</dbReference>
<dbReference type="OrthoDB" id="4334682at2759"/>
<evidence type="ECO:0000313" key="2">
    <source>
        <dbReference type="Proteomes" id="UP000094569"/>
    </source>
</evidence>
<dbReference type="InterPro" id="IPR036770">
    <property type="entry name" value="Ankyrin_rpt-contain_sf"/>
</dbReference>
<evidence type="ECO:0000313" key="1">
    <source>
        <dbReference type="EMBL" id="ODM23066.1"/>
    </source>
</evidence>
<dbReference type="AlphaFoldDB" id="A0A1E3BRT5"/>
<dbReference type="STRING" id="573508.A0A1E3BRT5"/>
<organism evidence="1 2">
    <name type="scientific">Aspergillus cristatus</name>
    <name type="common">Chinese Fuzhuan brick tea-fermentation fungus</name>
    <name type="synonym">Eurotium cristatum</name>
    <dbReference type="NCBI Taxonomy" id="573508"/>
    <lineage>
        <taxon>Eukaryota</taxon>
        <taxon>Fungi</taxon>
        <taxon>Dikarya</taxon>
        <taxon>Ascomycota</taxon>
        <taxon>Pezizomycotina</taxon>
        <taxon>Eurotiomycetes</taxon>
        <taxon>Eurotiomycetidae</taxon>
        <taxon>Eurotiales</taxon>
        <taxon>Aspergillaceae</taxon>
        <taxon>Aspergillus</taxon>
        <taxon>Aspergillus subgen. Aspergillus</taxon>
    </lineage>
</organism>
<protein>
    <submittedName>
        <fullName evidence="1">Uncharacterized protein</fullName>
    </submittedName>
</protein>
<accession>A0A1E3BRT5</accession>
<dbReference type="InterPro" id="IPR002110">
    <property type="entry name" value="Ankyrin_rpt"/>
</dbReference>
<dbReference type="VEuPathDB" id="FungiDB:SI65_00655"/>
<dbReference type="EMBL" id="JXNT01000001">
    <property type="protein sequence ID" value="ODM23066.1"/>
    <property type="molecule type" value="Genomic_DNA"/>
</dbReference>
<sequence length="385" mass="42862">MVEKLPQDERIDPFVPNHGGNTPLDLAVMGEHIQAIFTVLNSQHYYPDHPIGFQPRRSQGDHTSLISEFLQSFVNKNSCSKDELGPVLYWAIANNCSALIDDCLQYFSEERPLLKRQMACLHVAAKYGYCELITGVLSKFDPGQTMDDGASALHIAAANGNPGVTVVFLDMMKTRPDERLKAITQLNDANDCPLSLAVNGRYYVTKDLYGVRSKGLLIRERTFAKPTPKTQENHQVEWFPHPDKDTKSWTVLHFAVYHGQAVAVWWLLSHGAHLKSDEIDLAHQLLAGPNKDPVSEIIDDLLSNPPQIVEHTAIMEDDLWDGPAGTNFFRANGHDNAHLACHGSPAHDWLVELQGLDHLADRTNICLLCDRVLSGKMVSPGKLPP</sequence>
<dbReference type="PANTHER" id="PTHR24121">
    <property type="entry name" value="NO MECHANORECEPTOR POTENTIAL C, ISOFORM D-RELATED"/>
    <property type="match status" value="1"/>
</dbReference>
<name>A0A1E3BRT5_ASPCR</name>